<dbReference type="PATRIC" id="fig|380242.3.peg.106"/>
<dbReference type="EMBL" id="LAQJ01000009">
    <property type="protein sequence ID" value="KKO21178.1"/>
    <property type="molecule type" value="Genomic_DNA"/>
</dbReference>
<protein>
    <recommendedName>
        <fullName evidence="7 8">Ribonuclease P protein component</fullName>
        <shortName evidence="7">RNase P protein</shortName>
        <shortName evidence="7">RNaseP protein</shortName>
        <ecNumber evidence="7 8">3.1.26.5</ecNumber>
    </recommendedName>
    <alternativeName>
        <fullName evidence="7">Protein C5</fullName>
    </alternativeName>
</protein>
<comment type="catalytic activity">
    <reaction evidence="7">
        <text>Endonucleolytic cleavage of RNA, removing 5'-extranucleotides from tRNA precursor.</text>
        <dbReference type="EC" id="3.1.26.5"/>
    </reaction>
</comment>
<dbReference type="GO" id="GO:0000049">
    <property type="term" value="F:tRNA binding"/>
    <property type="evidence" value="ECO:0007669"/>
    <property type="project" value="UniProtKB-UniRule"/>
</dbReference>
<evidence type="ECO:0000313" key="10">
    <source>
        <dbReference type="Proteomes" id="UP000034954"/>
    </source>
</evidence>
<keyword evidence="10" id="KW-1185">Reference proteome</keyword>
<dbReference type="PANTHER" id="PTHR33992:SF1">
    <property type="entry name" value="RIBONUCLEASE P PROTEIN COMPONENT"/>
    <property type="match status" value="1"/>
</dbReference>
<comment type="function">
    <text evidence="1 7">RNaseP catalyzes the removal of the 5'-leader sequence from pre-tRNA to produce the mature 5'-terminus. It can also cleave other RNA substrates such as 4.5S RNA. The protein component plays an auxiliary but essential role in vivo by binding to the 5'-leader sequence and broadening the substrate specificity of the ribozyme.</text>
</comment>
<dbReference type="InterPro" id="IPR020568">
    <property type="entry name" value="Ribosomal_Su5_D2-typ_SF"/>
</dbReference>
<accession>A0A0M2UYL8</accession>
<dbReference type="HAMAP" id="MF_00227">
    <property type="entry name" value="RNase_P"/>
    <property type="match status" value="1"/>
</dbReference>
<keyword evidence="5 7" id="KW-0378">Hydrolase</keyword>
<dbReference type="PANTHER" id="PTHR33992">
    <property type="entry name" value="RIBONUCLEASE P PROTEIN COMPONENT"/>
    <property type="match status" value="1"/>
</dbReference>
<comment type="subunit">
    <text evidence="7">Consists of a catalytic RNA component (M1 or rnpB) and a protein subunit.</text>
</comment>
<evidence type="ECO:0000313" key="9">
    <source>
        <dbReference type="EMBL" id="KKO21178.1"/>
    </source>
</evidence>
<name>A0A0M2UYL8_9BACT</name>
<evidence type="ECO:0000256" key="2">
    <source>
        <dbReference type="ARBA" id="ARBA00022694"/>
    </source>
</evidence>
<dbReference type="InterPro" id="IPR020539">
    <property type="entry name" value="RNase_P_CS"/>
</dbReference>
<gene>
    <name evidence="7" type="primary">rnpA</name>
    <name evidence="9" type="ORF">BROFUL_00085</name>
</gene>
<dbReference type="InterPro" id="IPR014721">
    <property type="entry name" value="Ribsml_uS5_D2-typ_fold_subgr"/>
</dbReference>
<proteinExistence type="inferred from homology"/>
<comment type="caution">
    <text evidence="9">The sequence shown here is derived from an EMBL/GenBank/DDBJ whole genome shotgun (WGS) entry which is preliminary data.</text>
</comment>
<dbReference type="EC" id="3.1.26.5" evidence="7 8"/>
<keyword evidence="2 7" id="KW-0819">tRNA processing</keyword>
<keyword evidence="6 7" id="KW-0694">RNA-binding</keyword>
<evidence type="ECO:0000256" key="4">
    <source>
        <dbReference type="ARBA" id="ARBA00022759"/>
    </source>
</evidence>
<evidence type="ECO:0000256" key="5">
    <source>
        <dbReference type="ARBA" id="ARBA00022801"/>
    </source>
</evidence>
<dbReference type="Gene3D" id="3.30.230.10">
    <property type="match status" value="1"/>
</dbReference>
<dbReference type="GO" id="GO:0001682">
    <property type="term" value="P:tRNA 5'-leader removal"/>
    <property type="evidence" value="ECO:0007669"/>
    <property type="project" value="UniProtKB-UniRule"/>
</dbReference>
<dbReference type="AlphaFoldDB" id="A0A0M2UYL8"/>
<dbReference type="GO" id="GO:0042781">
    <property type="term" value="F:3'-tRNA processing endoribonuclease activity"/>
    <property type="evidence" value="ECO:0007669"/>
    <property type="project" value="TreeGrafter"/>
</dbReference>
<dbReference type="Proteomes" id="UP000034954">
    <property type="component" value="Unassembled WGS sequence"/>
</dbReference>
<dbReference type="GO" id="GO:0030677">
    <property type="term" value="C:ribonuclease P complex"/>
    <property type="evidence" value="ECO:0007669"/>
    <property type="project" value="TreeGrafter"/>
</dbReference>
<evidence type="ECO:0000256" key="1">
    <source>
        <dbReference type="ARBA" id="ARBA00002663"/>
    </source>
</evidence>
<reference evidence="9 10" key="1">
    <citation type="journal article" date="2013" name="BMC Microbiol.">
        <title>Identification of the type II cytochrome c maturation pathway in anammox bacteria by comparative genomics.</title>
        <authorList>
            <person name="Ferousi C."/>
            <person name="Speth D.R."/>
            <person name="Reimann J."/>
            <person name="Op den Camp H.J."/>
            <person name="Allen J.W."/>
            <person name="Keltjens J.T."/>
            <person name="Jetten M.S."/>
        </authorList>
    </citation>
    <scope>NUCLEOTIDE SEQUENCE [LARGE SCALE GENOMIC DNA]</scope>
    <source>
        <strain evidence="9">RU1</strain>
    </source>
</reference>
<dbReference type="GO" id="GO:0004526">
    <property type="term" value="F:ribonuclease P activity"/>
    <property type="evidence" value="ECO:0007669"/>
    <property type="project" value="UniProtKB-UniRule"/>
</dbReference>
<dbReference type="SUPFAM" id="SSF54211">
    <property type="entry name" value="Ribosomal protein S5 domain 2-like"/>
    <property type="match status" value="1"/>
</dbReference>
<evidence type="ECO:0000256" key="7">
    <source>
        <dbReference type="HAMAP-Rule" id="MF_00227"/>
    </source>
</evidence>
<dbReference type="NCBIfam" id="TIGR00188">
    <property type="entry name" value="rnpA"/>
    <property type="match status" value="1"/>
</dbReference>
<keyword evidence="4 7" id="KW-0255">Endonuclease</keyword>
<evidence type="ECO:0000256" key="6">
    <source>
        <dbReference type="ARBA" id="ARBA00022884"/>
    </source>
</evidence>
<dbReference type="PROSITE" id="PS00648">
    <property type="entry name" value="RIBONUCLEASE_P"/>
    <property type="match status" value="1"/>
</dbReference>
<dbReference type="Pfam" id="PF00825">
    <property type="entry name" value="Ribonuclease_P"/>
    <property type="match status" value="1"/>
</dbReference>
<comment type="similarity">
    <text evidence="7">Belongs to the RnpA family.</text>
</comment>
<sequence>MVFVVFVVELFWLRLCCLMNFRFTKAERLTLKKEFERVFQDGKVLKDAKVVLYVMANSLPHSRLGLVVSKKVGNAVRRNRAKRLLREVYRLNKHVLTMHVDMIAIPRHPFSSDLKRSDVEDGFKKLLLKINEAFCP</sequence>
<evidence type="ECO:0000256" key="3">
    <source>
        <dbReference type="ARBA" id="ARBA00022722"/>
    </source>
</evidence>
<evidence type="ECO:0000256" key="8">
    <source>
        <dbReference type="NCBIfam" id="TIGR00188"/>
    </source>
</evidence>
<organism evidence="9 10">
    <name type="scientific">Candidatus Brocadia fulgida</name>
    <dbReference type="NCBI Taxonomy" id="380242"/>
    <lineage>
        <taxon>Bacteria</taxon>
        <taxon>Pseudomonadati</taxon>
        <taxon>Planctomycetota</taxon>
        <taxon>Candidatus Brocadiia</taxon>
        <taxon>Candidatus Brocadiales</taxon>
        <taxon>Candidatus Brocadiaceae</taxon>
        <taxon>Candidatus Brocadia</taxon>
    </lineage>
</organism>
<dbReference type="InterPro" id="IPR000100">
    <property type="entry name" value="RNase_P"/>
</dbReference>
<keyword evidence="3 7" id="KW-0540">Nuclease</keyword>